<dbReference type="EMBL" id="JBHRTR010000023">
    <property type="protein sequence ID" value="MFC3227469.1"/>
    <property type="molecule type" value="Genomic_DNA"/>
</dbReference>
<dbReference type="RefSeq" id="WP_379899639.1">
    <property type="nucleotide sequence ID" value="NZ_JBHRTR010000023.1"/>
</dbReference>
<evidence type="ECO:0000313" key="1">
    <source>
        <dbReference type="EMBL" id="MFC3227469.1"/>
    </source>
</evidence>
<dbReference type="Proteomes" id="UP001595528">
    <property type="component" value="Unassembled WGS sequence"/>
</dbReference>
<name>A0ABV7KZ44_9PROT</name>
<accession>A0ABV7KZ44</accession>
<protein>
    <submittedName>
        <fullName evidence="1">Uncharacterized protein</fullName>
    </submittedName>
</protein>
<comment type="caution">
    <text evidence="1">The sequence shown here is derived from an EMBL/GenBank/DDBJ whole genome shotgun (WGS) entry which is preliminary data.</text>
</comment>
<organism evidence="1 2">
    <name type="scientific">Marinibaculum pumilum</name>
    <dbReference type="NCBI Taxonomy" id="1766165"/>
    <lineage>
        <taxon>Bacteria</taxon>
        <taxon>Pseudomonadati</taxon>
        <taxon>Pseudomonadota</taxon>
        <taxon>Alphaproteobacteria</taxon>
        <taxon>Rhodospirillales</taxon>
        <taxon>Rhodospirillaceae</taxon>
        <taxon>Marinibaculum</taxon>
    </lineage>
</organism>
<gene>
    <name evidence="1" type="ORF">ACFOGJ_09525</name>
</gene>
<reference evidence="2" key="1">
    <citation type="journal article" date="2019" name="Int. J. Syst. Evol. Microbiol.">
        <title>The Global Catalogue of Microorganisms (GCM) 10K type strain sequencing project: providing services to taxonomists for standard genome sequencing and annotation.</title>
        <authorList>
            <consortium name="The Broad Institute Genomics Platform"/>
            <consortium name="The Broad Institute Genome Sequencing Center for Infectious Disease"/>
            <person name="Wu L."/>
            <person name="Ma J."/>
        </authorList>
    </citation>
    <scope>NUCLEOTIDE SEQUENCE [LARGE SCALE GENOMIC DNA]</scope>
    <source>
        <strain evidence="2">KCTC 42964</strain>
    </source>
</reference>
<sequence length="268" mass="29549">MGQGARSVTAMVAGLAFSLLPFVAGGIAEAQDRKARLDLGGMSYDFIPPEDLCPVELDHASLALPVRQYLFARTVKTQFDEGLGLVLWLADCDWLRRVDNLEYFYGPFFPARMMVLSVPVRPNGQFGTMGSMSREAYIDRLDASNDETSWPASDAEALATMANIVATAPASDEPRTVPTVLLARRERERDVVYVADLKAHRTTPSRTGGQGEPYWQVSAAFNAITVLGDFPLVLQNRDLVDDGLPADRLQSELQAVLRQLRSQDDGRR</sequence>
<evidence type="ECO:0000313" key="2">
    <source>
        <dbReference type="Proteomes" id="UP001595528"/>
    </source>
</evidence>
<proteinExistence type="predicted"/>
<keyword evidence="2" id="KW-1185">Reference proteome</keyword>